<reference evidence="3 4" key="1">
    <citation type="submission" date="2021-03" db="EMBL/GenBank/DDBJ databases">
        <title>Genomic Encyclopedia of Type Strains, Phase IV (KMG-IV): sequencing the most valuable type-strain genomes for metagenomic binning, comparative biology and taxonomic classification.</title>
        <authorList>
            <person name="Goeker M."/>
        </authorList>
    </citation>
    <scope>NUCLEOTIDE SEQUENCE [LARGE SCALE GENOMIC DNA]</scope>
    <source>
        <strain evidence="3 4">DSM 21600</strain>
    </source>
</reference>
<dbReference type="Proteomes" id="UP000759443">
    <property type="component" value="Unassembled WGS sequence"/>
</dbReference>
<dbReference type="InterPro" id="IPR055170">
    <property type="entry name" value="GFO_IDH_MocA-like_dom"/>
</dbReference>
<dbReference type="InterPro" id="IPR000683">
    <property type="entry name" value="Gfo/Idh/MocA-like_OxRdtase_N"/>
</dbReference>
<dbReference type="PANTHER" id="PTHR43708:SF8">
    <property type="entry name" value="OXIDOREDUCTASE"/>
    <property type="match status" value="1"/>
</dbReference>
<dbReference type="Pfam" id="PF01408">
    <property type="entry name" value="GFO_IDH_MocA"/>
    <property type="match status" value="1"/>
</dbReference>
<comment type="caution">
    <text evidence="3">The sequence shown here is derived from an EMBL/GenBank/DDBJ whole genome shotgun (WGS) entry which is preliminary data.</text>
</comment>
<protein>
    <submittedName>
        <fullName evidence="3">Dehydrogenase</fullName>
    </submittedName>
</protein>
<proteinExistence type="predicted"/>
<sequence>MARTRVGIIGLGMAAGHHARSLIDLKDEVEVVAAFSPTEARRSRFCEQYGLPVTGNVDDIFDADTVDAVLILTPPNTHLELVERAAAVGQHILLEKPLDVSLERAKAIVSAADEAGVLLSIVFQNRFRSSYRTLEALLRSGELGTILEASASIRNWRPQSYYDEPGRGTLARDGGGVLLTQGIHTIDLLLNLAGQPQDIAAFARTTPVHTMETEDLVSGAFAFENGASGTLMATTCAYPGYPERIELICTRGTAVLTGDSLEAHLRDGRAIVESATGSAGFKADPMAFGHELHRALIADFLAAVRGQRPPMVSGNDALRAHTFIDAILASGKR</sequence>
<dbReference type="PANTHER" id="PTHR43708">
    <property type="entry name" value="CONSERVED EXPRESSED OXIDOREDUCTASE (EUROFUNG)"/>
    <property type="match status" value="1"/>
</dbReference>
<evidence type="ECO:0000313" key="4">
    <source>
        <dbReference type="Proteomes" id="UP000759443"/>
    </source>
</evidence>
<dbReference type="Pfam" id="PF22725">
    <property type="entry name" value="GFO_IDH_MocA_C3"/>
    <property type="match status" value="1"/>
</dbReference>
<gene>
    <name evidence="3" type="ORF">J2Z17_003924</name>
</gene>
<name>A0ABS4E3G3_9HYPH</name>
<evidence type="ECO:0000259" key="1">
    <source>
        <dbReference type="Pfam" id="PF01408"/>
    </source>
</evidence>
<dbReference type="Gene3D" id="3.40.50.720">
    <property type="entry name" value="NAD(P)-binding Rossmann-like Domain"/>
    <property type="match status" value="1"/>
</dbReference>
<accession>A0ABS4E3G3</accession>
<dbReference type="RefSeq" id="WP_209947301.1">
    <property type="nucleotide sequence ID" value="NZ_JAGGJU010000011.1"/>
</dbReference>
<dbReference type="Gene3D" id="3.30.360.10">
    <property type="entry name" value="Dihydrodipicolinate Reductase, domain 2"/>
    <property type="match status" value="1"/>
</dbReference>
<organism evidence="3 4">
    <name type="scientific">Rhizobium halophytocola</name>
    <dbReference type="NCBI Taxonomy" id="735519"/>
    <lineage>
        <taxon>Bacteria</taxon>
        <taxon>Pseudomonadati</taxon>
        <taxon>Pseudomonadota</taxon>
        <taxon>Alphaproteobacteria</taxon>
        <taxon>Hyphomicrobiales</taxon>
        <taxon>Rhizobiaceae</taxon>
        <taxon>Rhizobium/Agrobacterium group</taxon>
        <taxon>Rhizobium</taxon>
    </lineage>
</organism>
<evidence type="ECO:0000259" key="2">
    <source>
        <dbReference type="Pfam" id="PF22725"/>
    </source>
</evidence>
<dbReference type="EMBL" id="JAGGJU010000011">
    <property type="protein sequence ID" value="MBP1852467.1"/>
    <property type="molecule type" value="Genomic_DNA"/>
</dbReference>
<dbReference type="InterPro" id="IPR051317">
    <property type="entry name" value="Gfo/Idh/MocA_oxidoreduct"/>
</dbReference>
<keyword evidence="4" id="KW-1185">Reference proteome</keyword>
<dbReference type="SUPFAM" id="SSF51735">
    <property type="entry name" value="NAD(P)-binding Rossmann-fold domains"/>
    <property type="match status" value="1"/>
</dbReference>
<feature type="domain" description="GFO/IDH/MocA-like oxidoreductase" evidence="2">
    <location>
        <begin position="131"/>
        <end position="254"/>
    </location>
</feature>
<dbReference type="InterPro" id="IPR036291">
    <property type="entry name" value="NAD(P)-bd_dom_sf"/>
</dbReference>
<dbReference type="SUPFAM" id="SSF55347">
    <property type="entry name" value="Glyceraldehyde-3-phosphate dehydrogenase-like, C-terminal domain"/>
    <property type="match status" value="1"/>
</dbReference>
<feature type="domain" description="Gfo/Idh/MocA-like oxidoreductase N-terminal" evidence="1">
    <location>
        <begin position="5"/>
        <end position="121"/>
    </location>
</feature>
<evidence type="ECO:0000313" key="3">
    <source>
        <dbReference type="EMBL" id="MBP1852467.1"/>
    </source>
</evidence>